<gene>
    <name evidence="1" type="ORF">AVDCRST_MAG02-1977</name>
</gene>
<dbReference type="GO" id="GO:0004029">
    <property type="term" value="F:aldehyde dehydrogenase (NAD+) activity"/>
    <property type="evidence" value="ECO:0007669"/>
    <property type="project" value="TreeGrafter"/>
</dbReference>
<evidence type="ECO:0000313" key="1">
    <source>
        <dbReference type="EMBL" id="CAA9458877.1"/>
    </source>
</evidence>
<reference evidence="1" key="1">
    <citation type="submission" date="2020-02" db="EMBL/GenBank/DDBJ databases">
        <authorList>
            <person name="Meier V. D."/>
        </authorList>
    </citation>
    <scope>NUCLEOTIDE SEQUENCE</scope>
    <source>
        <strain evidence="1">AVDCRST_MAG02</strain>
    </source>
</reference>
<name>A0A6J4QYL5_9ACTN</name>
<dbReference type="PANTHER" id="PTHR48079:SF6">
    <property type="entry name" value="NAD(P)-BINDING DOMAIN-CONTAINING PROTEIN-RELATED"/>
    <property type="match status" value="1"/>
</dbReference>
<dbReference type="AlphaFoldDB" id="A0A6J4QYL5"/>
<protein>
    <submittedName>
        <fullName evidence="1">Oxidoreductase</fullName>
    </submittedName>
</protein>
<dbReference type="SUPFAM" id="SSF51735">
    <property type="entry name" value="NAD(P)-binding Rossmann-fold domains"/>
    <property type="match status" value="2"/>
</dbReference>
<dbReference type="InterPro" id="IPR051783">
    <property type="entry name" value="NAD(P)-dependent_oxidoreduct"/>
</dbReference>
<dbReference type="GO" id="GO:0005737">
    <property type="term" value="C:cytoplasm"/>
    <property type="evidence" value="ECO:0007669"/>
    <property type="project" value="TreeGrafter"/>
</dbReference>
<sequence>MRVFVTGASGHIASTVIPDLLSAGHAVTYVGDGNDRWPSAETRDVGRVYRLALESVPAGSRLHAVAEEGGALRDIAAVIGRRLGVPAAPVAAEDAERHFGHLSMFVGLDNPTSSRITRDTLGWTSARPGLIPDLDEEHNFVAEANTTSVG</sequence>
<dbReference type="InterPro" id="IPR036291">
    <property type="entry name" value="NAD(P)-bd_dom_sf"/>
</dbReference>
<dbReference type="EMBL" id="CADCVH010000063">
    <property type="protein sequence ID" value="CAA9458877.1"/>
    <property type="molecule type" value="Genomic_DNA"/>
</dbReference>
<organism evidence="1">
    <name type="scientific">uncultured Rubrobacteraceae bacterium</name>
    <dbReference type="NCBI Taxonomy" id="349277"/>
    <lineage>
        <taxon>Bacteria</taxon>
        <taxon>Bacillati</taxon>
        <taxon>Actinomycetota</taxon>
        <taxon>Rubrobacteria</taxon>
        <taxon>Rubrobacterales</taxon>
        <taxon>Rubrobacteraceae</taxon>
        <taxon>environmental samples</taxon>
    </lineage>
</organism>
<dbReference type="Gene3D" id="3.40.50.720">
    <property type="entry name" value="NAD(P)-binding Rossmann-like Domain"/>
    <property type="match status" value="1"/>
</dbReference>
<dbReference type="PANTHER" id="PTHR48079">
    <property type="entry name" value="PROTEIN YEEZ"/>
    <property type="match status" value="1"/>
</dbReference>
<accession>A0A6J4QYL5</accession>
<proteinExistence type="predicted"/>